<organism evidence="2 3">
    <name type="scientific">Araneus ventricosus</name>
    <name type="common">Orbweaver spider</name>
    <name type="synonym">Epeira ventricosa</name>
    <dbReference type="NCBI Taxonomy" id="182803"/>
    <lineage>
        <taxon>Eukaryota</taxon>
        <taxon>Metazoa</taxon>
        <taxon>Ecdysozoa</taxon>
        <taxon>Arthropoda</taxon>
        <taxon>Chelicerata</taxon>
        <taxon>Arachnida</taxon>
        <taxon>Araneae</taxon>
        <taxon>Araneomorphae</taxon>
        <taxon>Entelegynae</taxon>
        <taxon>Araneoidea</taxon>
        <taxon>Araneidae</taxon>
        <taxon>Araneus</taxon>
    </lineage>
</organism>
<name>A0A4Y2HP49_ARAVE</name>
<sequence length="398" mass="45868">MDEINLRKKAEYLPNDTLSVCCKMWKGEGDRQNAEQISARTRIAIEKISVLHIVESFSTLQPNVKKTKKIQSHLFEELVYIFSLYYTDSSCGEEKIIIEIVPPSAKKILHKCKLSLLGSCGIIRDCGEIDYAFDAERISIHKLPLSLTREEVLNRKSEYLPKDNFCLLCECTFSTEMILNTIEEHRHELPFAAIKQKSNHDDNKDLYKAAEKISECCSVSEDIKAIYIKQQLTDMELRAKTKSFPAHKVVMCVRSPVFEAMLTSEMTEKIKDCIQVNDLENDIVEQLLLFLYSDNLERLQWESATQLYYAAKKYQIGKLKAMCSSFLAENLCISNASELLNLSDTHNDSNLMKVVEDFILKHEKQIYNSNGWEKLKETNPQLVIKTMCLKYKRGNEVN</sequence>
<accession>A0A4Y2HP49</accession>
<dbReference type="PANTHER" id="PTHR24413">
    <property type="entry name" value="SPECKLE-TYPE POZ PROTEIN"/>
    <property type="match status" value="1"/>
</dbReference>
<dbReference type="Gene3D" id="1.25.40.420">
    <property type="match status" value="1"/>
</dbReference>
<reference evidence="2 3" key="1">
    <citation type="journal article" date="2019" name="Sci. Rep.">
        <title>Orb-weaving spider Araneus ventricosus genome elucidates the spidroin gene catalogue.</title>
        <authorList>
            <person name="Kono N."/>
            <person name="Nakamura H."/>
            <person name="Ohtoshi R."/>
            <person name="Moran D.A.P."/>
            <person name="Shinohara A."/>
            <person name="Yoshida Y."/>
            <person name="Fujiwara M."/>
            <person name="Mori M."/>
            <person name="Tomita M."/>
            <person name="Arakawa K."/>
        </authorList>
    </citation>
    <scope>NUCLEOTIDE SEQUENCE [LARGE SCALE GENOMIC DNA]</scope>
</reference>
<evidence type="ECO:0000313" key="2">
    <source>
        <dbReference type="EMBL" id="GBM67068.1"/>
    </source>
</evidence>
<protein>
    <submittedName>
        <fullName evidence="2">Speckle-type POZ protein B</fullName>
    </submittedName>
</protein>
<evidence type="ECO:0000259" key="1">
    <source>
        <dbReference type="PROSITE" id="PS50097"/>
    </source>
</evidence>
<dbReference type="EMBL" id="BGPR01002060">
    <property type="protein sequence ID" value="GBM67068.1"/>
    <property type="molecule type" value="Genomic_DNA"/>
</dbReference>
<gene>
    <name evidence="2" type="primary">spop-b_31</name>
    <name evidence="2" type="ORF">AVEN_74812_1</name>
</gene>
<dbReference type="InterPro" id="IPR000210">
    <property type="entry name" value="BTB/POZ_dom"/>
</dbReference>
<feature type="domain" description="BTB" evidence="1">
    <location>
        <begin position="233"/>
        <end position="300"/>
    </location>
</feature>
<dbReference type="SUPFAM" id="SSF54695">
    <property type="entry name" value="POZ domain"/>
    <property type="match status" value="1"/>
</dbReference>
<comment type="caution">
    <text evidence="2">The sequence shown here is derived from an EMBL/GenBank/DDBJ whole genome shotgun (WGS) entry which is preliminary data.</text>
</comment>
<dbReference type="OrthoDB" id="624345at2759"/>
<dbReference type="Proteomes" id="UP000499080">
    <property type="component" value="Unassembled WGS sequence"/>
</dbReference>
<dbReference type="Pfam" id="PF00651">
    <property type="entry name" value="BTB"/>
    <property type="match status" value="1"/>
</dbReference>
<keyword evidence="3" id="KW-1185">Reference proteome</keyword>
<dbReference type="AlphaFoldDB" id="A0A4Y2HP49"/>
<dbReference type="SMART" id="SM00225">
    <property type="entry name" value="BTB"/>
    <property type="match status" value="1"/>
</dbReference>
<evidence type="ECO:0000313" key="3">
    <source>
        <dbReference type="Proteomes" id="UP000499080"/>
    </source>
</evidence>
<dbReference type="InterPro" id="IPR011333">
    <property type="entry name" value="SKP1/BTB/POZ_sf"/>
</dbReference>
<dbReference type="PROSITE" id="PS50097">
    <property type="entry name" value="BTB"/>
    <property type="match status" value="1"/>
</dbReference>
<proteinExistence type="predicted"/>
<dbReference type="Gene3D" id="3.30.710.10">
    <property type="entry name" value="Potassium Channel Kv1.1, Chain A"/>
    <property type="match status" value="1"/>
</dbReference>